<feature type="compositionally biased region" description="Basic residues" evidence="1">
    <location>
        <begin position="66"/>
        <end position="77"/>
    </location>
</feature>
<feature type="region of interest" description="Disordered" evidence="1">
    <location>
        <begin position="53"/>
        <end position="77"/>
    </location>
</feature>
<sequence length="77" mass="8821">MEKTVSTYRVRRVLQQHVGSDLSLPALITAMLSRTAAWRAVASFCEAVMQKKEAAERARERVNPVRGRRRRPRNGSR</sequence>
<evidence type="ECO:0000313" key="3">
    <source>
        <dbReference type="Proteomes" id="UP000053240"/>
    </source>
</evidence>
<name>A0A0N0PB71_PAPMA</name>
<evidence type="ECO:0000256" key="1">
    <source>
        <dbReference type="SAM" id="MobiDB-lite"/>
    </source>
</evidence>
<dbReference type="AlphaFoldDB" id="A0A0N0PB71"/>
<keyword evidence="3" id="KW-1185">Reference proteome</keyword>
<organism evidence="2 3">
    <name type="scientific">Papilio machaon</name>
    <name type="common">Old World swallowtail butterfly</name>
    <dbReference type="NCBI Taxonomy" id="76193"/>
    <lineage>
        <taxon>Eukaryota</taxon>
        <taxon>Metazoa</taxon>
        <taxon>Ecdysozoa</taxon>
        <taxon>Arthropoda</taxon>
        <taxon>Hexapoda</taxon>
        <taxon>Insecta</taxon>
        <taxon>Pterygota</taxon>
        <taxon>Neoptera</taxon>
        <taxon>Endopterygota</taxon>
        <taxon>Lepidoptera</taxon>
        <taxon>Glossata</taxon>
        <taxon>Ditrysia</taxon>
        <taxon>Papilionoidea</taxon>
        <taxon>Papilionidae</taxon>
        <taxon>Papilioninae</taxon>
        <taxon>Papilio</taxon>
    </lineage>
</organism>
<reference evidence="2 3" key="1">
    <citation type="journal article" date="2015" name="Nat. Commun.">
        <title>Outbred genome sequencing and CRISPR/Cas9 gene editing in butterflies.</title>
        <authorList>
            <person name="Li X."/>
            <person name="Fan D."/>
            <person name="Zhang W."/>
            <person name="Liu G."/>
            <person name="Zhang L."/>
            <person name="Zhao L."/>
            <person name="Fang X."/>
            <person name="Chen L."/>
            <person name="Dong Y."/>
            <person name="Chen Y."/>
            <person name="Ding Y."/>
            <person name="Zhao R."/>
            <person name="Feng M."/>
            <person name="Zhu Y."/>
            <person name="Feng Y."/>
            <person name="Jiang X."/>
            <person name="Zhu D."/>
            <person name="Xiang H."/>
            <person name="Feng X."/>
            <person name="Li S."/>
            <person name="Wang J."/>
            <person name="Zhang G."/>
            <person name="Kronforst M.R."/>
            <person name="Wang W."/>
        </authorList>
    </citation>
    <scope>NUCLEOTIDE SEQUENCE [LARGE SCALE GENOMIC DNA]</scope>
    <source>
        <strain evidence="2">Ya'a_city_454_Pm</strain>
        <tissue evidence="2">Whole body</tissue>
    </source>
</reference>
<gene>
    <name evidence="2" type="ORF">RR48_03793</name>
</gene>
<feature type="compositionally biased region" description="Basic and acidic residues" evidence="1">
    <location>
        <begin position="53"/>
        <end position="63"/>
    </location>
</feature>
<accession>A0A0N0PB71</accession>
<proteinExistence type="predicted"/>
<protein>
    <submittedName>
        <fullName evidence="2">Uncharacterized protein</fullName>
    </submittedName>
</protein>
<dbReference type="EMBL" id="KQ461003">
    <property type="protein sequence ID" value="KPJ10005.1"/>
    <property type="molecule type" value="Genomic_DNA"/>
</dbReference>
<dbReference type="InParanoid" id="A0A0N0PB71"/>
<evidence type="ECO:0000313" key="2">
    <source>
        <dbReference type="EMBL" id="KPJ10005.1"/>
    </source>
</evidence>
<dbReference type="Proteomes" id="UP000053240">
    <property type="component" value="Unassembled WGS sequence"/>
</dbReference>